<dbReference type="RefSeq" id="WP_191803287.1">
    <property type="nucleotide sequence ID" value="NZ_JACSQL010000011.1"/>
</dbReference>
<dbReference type="EMBL" id="JACSQL010000011">
    <property type="protein sequence ID" value="MBD7970317.1"/>
    <property type="molecule type" value="Genomic_DNA"/>
</dbReference>
<feature type="region of interest" description="Disordered" evidence="1">
    <location>
        <begin position="309"/>
        <end position="347"/>
    </location>
</feature>
<keyword evidence="3" id="KW-1185">Reference proteome</keyword>
<evidence type="ECO:0000256" key="1">
    <source>
        <dbReference type="SAM" id="MobiDB-lite"/>
    </source>
</evidence>
<feature type="compositionally biased region" description="Basic and acidic residues" evidence="1">
    <location>
        <begin position="330"/>
        <end position="347"/>
    </location>
</feature>
<evidence type="ECO:0000313" key="2">
    <source>
        <dbReference type="EMBL" id="MBD7970317.1"/>
    </source>
</evidence>
<accession>A0ABR8T3P4</accession>
<reference evidence="2 3" key="1">
    <citation type="submission" date="2020-08" db="EMBL/GenBank/DDBJ databases">
        <title>A Genomic Blueprint of the Chicken Gut Microbiome.</title>
        <authorList>
            <person name="Gilroy R."/>
            <person name="Ravi A."/>
            <person name="Getino M."/>
            <person name="Pursley I."/>
            <person name="Horton D.L."/>
            <person name="Alikhan N.-F."/>
            <person name="Baker D."/>
            <person name="Gharbi K."/>
            <person name="Hall N."/>
            <person name="Watson M."/>
            <person name="Adriaenssens E.M."/>
            <person name="Foster-Nyarko E."/>
            <person name="Jarju S."/>
            <person name="Secka A."/>
            <person name="Antonio M."/>
            <person name="Oren A."/>
            <person name="Chaudhuri R."/>
            <person name="La Ragione R.M."/>
            <person name="Hildebrand F."/>
            <person name="Pallen M.J."/>
        </authorList>
    </citation>
    <scope>NUCLEOTIDE SEQUENCE [LARGE SCALE GENOMIC DNA]</scope>
    <source>
        <strain evidence="2 3">Sa2BVA9</strain>
    </source>
</reference>
<gene>
    <name evidence="2" type="ORF">H9647_19815</name>
</gene>
<name>A0ABR8T3P4_9BACL</name>
<protein>
    <submittedName>
        <fullName evidence="2">Uncharacterized protein</fullName>
    </submittedName>
</protein>
<dbReference type="Proteomes" id="UP000608071">
    <property type="component" value="Unassembled WGS sequence"/>
</dbReference>
<sequence length="347" mass="39356">MEVFSYNRASNEGVRIRRLLDVQYNESQLDVDGKTKTFGLYEVPAVMHSRVNKVKFLFESNLSGFKRPQVHVEADVELAWGDFADHISALNFKHEKQELPLTYIQPLEDETLKVLIDAGLYRDGRFEQLMGKLMAGETFDAEGNMHLAYLDIAEGMGSGRKAPLVLVDPVNIVHDKHDSSERTNLAELVRLAANNAIELQREGVKTEDLVNSEPEEIKEVVIQNTIQDVIVTRNEQRIIDDVDSIKTTSSLLDEEIDVTEQIKSTLGLGRISEDDRIRDLKERDRYEKMQKQQQEAAAISQKTINDVKTLEAEQPLDPNLFVGGIGSKRRSSEENEDRFKDDEGPSL</sequence>
<organism evidence="2 3">
    <name type="scientific">Paenibacillus gallinarum</name>
    <dbReference type="NCBI Taxonomy" id="2762232"/>
    <lineage>
        <taxon>Bacteria</taxon>
        <taxon>Bacillati</taxon>
        <taxon>Bacillota</taxon>
        <taxon>Bacilli</taxon>
        <taxon>Bacillales</taxon>
        <taxon>Paenibacillaceae</taxon>
        <taxon>Paenibacillus</taxon>
    </lineage>
</organism>
<proteinExistence type="predicted"/>
<comment type="caution">
    <text evidence="2">The sequence shown here is derived from an EMBL/GenBank/DDBJ whole genome shotgun (WGS) entry which is preliminary data.</text>
</comment>
<evidence type="ECO:0000313" key="3">
    <source>
        <dbReference type="Proteomes" id="UP000608071"/>
    </source>
</evidence>